<dbReference type="AlphaFoldDB" id="A0A6I4INQ2"/>
<dbReference type="GO" id="GO:0003677">
    <property type="term" value="F:DNA binding"/>
    <property type="evidence" value="ECO:0007669"/>
    <property type="project" value="UniProtKB-KW"/>
</dbReference>
<dbReference type="PANTHER" id="PTHR46558:SF4">
    <property type="entry name" value="DNA-BIDING PHAGE PROTEIN"/>
    <property type="match status" value="1"/>
</dbReference>
<dbReference type="InterPro" id="IPR001387">
    <property type="entry name" value="Cro/C1-type_HTH"/>
</dbReference>
<gene>
    <name evidence="2" type="ORF">GO620_012495</name>
</gene>
<evidence type="ECO:0000313" key="2">
    <source>
        <dbReference type="EMBL" id="QQL48992.1"/>
    </source>
</evidence>
<dbReference type="InterPro" id="IPR010982">
    <property type="entry name" value="Lambda_DNA-bd_dom_sf"/>
</dbReference>
<dbReference type="KEGG" id="mgik:GO620_012495"/>
<keyword evidence="3" id="KW-1185">Reference proteome</keyword>
<organism evidence="2 3">
    <name type="scientific">Mucilaginibacter ginkgonis</name>
    <dbReference type="NCBI Taxonomy" id="2682091"/>
    <lineage>
        <taxon>Bacteria</taxon>
        <taxon>Pseudomonadati</taxon>
        <taxon>Bacteroidota</taxon>
        <taxon>Sphingobacteriia</taxon>
        <taxon>Sphingobacteriales</taxon>
        <taxon>Sphingobacteriaceae</taxon>
        <taxon>Mucilaginibacter</taxon>
    </lineage>
</organism>
<proteinExistence type="predicted"/>
<dbReference type="Gene3D" id="1.10.260.40">
    <property type="entry name" value="lambda repressor-like DNA-binding domains"/>
    <property type="match status" value="1"/>
</dbReference>
<sequence>MTADNTVANKIKSIANNLRLKREAKGFTQEYVAMKLGLSQNAFSKIELGYTKITLERLYHVAALLETDVVTLLSEDKVPA</sequence>
<dbReference type="SUPFAM" id="SSF47413">
    <property type="entry name" value="lambda repressor-like DNA-binding domains"/>
    <property type="match status" value="1"/>
</dbReference>
<dbReference type="Proteomes" id="UP000429232">
    <property type="component" value="Chromosome"/>
</dbReference>
<dbReference type="SMART" id="SM00530">
    <property type="entry name" value="HTH_XRE"/>
    <property type="match status" value="1"/>
</dbReference>
<protein>
    <submittedName>
        <fullName evidence="2">Helix-turn-helix transcriptional regulator</fullName>
    </submittedName>
</protein>
<dbReference type="Pfam" id="PF01381">
    <property type="entry name" value="HTH_3"/>
    <property type="match status" value="1"/>
</dbReference>
<keyword evidence="1" id="KW-0238">DNA-binding</keyword>
<dbReference type="CDD" id="cd00093">
    <property type="entry name" value="HTH_XRE"/>
    <property type="match status" value="1"/>
</dbReference>
<evidence type="ECO:0000256" key="1">
    <source>
        <dbReference type="ARBA" id="ARBA00023125"/>
    </source>
</evidence>
<accession>A0A6I4INQ2</accession>
<reference evidence="2 3" key="1">
    <citation type="submission" date="2020-12" db="EMBL/GenBank/DDBJ databases">
        <title>HMF7856_wgs.fasta genome submission.</title>
        <authorList>
            <person name="Kang H."/>
            <person name="Kim H."/>
            <person name="Joh K."/>
        </authorList>
    </citation>
    <scope>NUCLEOTIDE SEQUENCE [LARGE SCALE GENOMIC DNA]</scope>
    <source>
        <strain evidence="2 3">HMF7856</strain>
    </source>
</reference>
<dbReference type="PANTHER" id="PTHR46558">
    <property type="entry name" value="TRACRIPTIONAL REGULATORY PROTEIN-RELATED-RELATED"/>
    <property type="match status" value="1"/>
</dbReference>
<dbReference type="EMBL" id="CP066775">
    <property type="protein sequence ID" value="QQL48992.1"/>
    <property type="molecule type" value="Genomic_DNA"/>
</dbReference>
<dbReference type="RefSeq" id="WP_157525688.1">
    <property type="nucleotide sequence ID" value="NZ_CP066775.1"/>
</dbReference>
<name>A0A6I4INQ2_9SPHI</name>
<dbReference type="PROSITE" id="PS50943">
    <property type="entry name" value="HTH_CROC1"/>
    <property type="match status" value="1"/>
</dbReference>
<evidence type="ECO:0000313" key="3">
    <source>
        <dbReference type="Proteomes" id="UP000429232"/>
    </source>
</evidence>